<dbReference type="Gene3D" id="2.60.120.1440">
    <property type="match status" value="1"/>
</dbReference>
<dbReference type="EMBL" id="CADCTO010000015">
    <property type="protein sequence ID" value="CAA9213479.1"/>
    <property type="molecule type" value="Genomic_DNA"/>
</dbReference>
<dbReference type="AlphaFoldDB" id="A0A6J4H2T7"/>
<protein>
    <recommendedName>
        <fullName evidence="1">FecR protein domain-containing protein</fullName>
    </recommendedName>
</protein>
<dbReference type="PANTHER" id="PTHR38731:SF3">
    <property type="entry name" value="BLL6125 PROTEIN"/>
    <property type="match status" value="1"/>
</dbReference>
<dbReference type="InterPro" id="IPR006860">
    <property type="entry name" value="FecR"/>
</dbReference>
<proteinExistence type="predicted"/>
<sequence>MRLSPAPKAPPPKKSAAEDFMEAFKEQNKKHERDQRDKKRRAKWSWLGPWMDSGRGRLKTLALLAGFAFFALLADGMRRERDEFTANLAAFAGQVAVYLGGKATPAAPKTAMPLATKDLVTTAVDGTATVAFPDGSAVLVEPYTQFEVRLMDYGRTDVRDRSILVRSGAVVARVSKRFGLRSQTSICTPTAVAAARGTGFLVAYNPRTRDTFVSVVDGTVDFRTSGGSLQVGPGQAALARGGDPPALQPPGAQDRVRAAFDQLARFEQPPHWLYALEKRLLSLVDPGLRPIGMVPGRWTLAGTDGARRRQCVAALQRIQQQLAGLAGDQSPEEVSIVTLEGLQFDELTRDQVLDAFAGNMIEGYRKNGPTNYVLRARARDRARTLHEVTEDGVREVQE</sequence>
<organism evidence="2">
    <name type="scientific">uncultured Armatimonadetes bacterium</name>
    <dbReference type="NCBI Taxonomy" id="157466"/>
    <lineage>
        <taxon>Bacteria</taxon>
        <taxon>Bacillati</taxon>
        <taxon>Armatimonadota</taxon>
        <taxon>environmental samples</taxon>
    </lineage>
</organism>
<name>A0A6J4H2T7_9BACT</name>
<dbReference type="PANTHER" id="PTHR38731">
    <property type="entry name" value="LIPL45-RELATED LIPOPROTEIN-RELATED"/>
    <property type="match status" value="1"/>
</dbReference>
<evidence type="ECO:0000259" key="1">
    <source>
        <dbReference type="Pfam" id="PF04773"/>
    </source>
</evidence>
<accession>A0A6J4H2T7</accession>
<gene>
    <name evidence="2" type="ORF">AVDCRST_MAG63-97</name>
</gene>
<evidence type="ECO:0000313" key="2">
    <source>
        <dbReference type="EMBL" id="CAA9213479.1"/>
    </source>
</evidence>
<dbReference type="Pfam" id="PF04773">
    <property type="entry name" value="FecR"/>
    <property type="match status" value="1"/>
</dbReference>
<feature type="domain" description="FecR protein" evidence="1">
    <location>
        <begin position="119"/>
        <end position="220"/>
    </location>
</feature>
<reference evidence="2" key="1">
    <citation type="submission" date="2020-02" db="EMBL/GenBank/DDBJ databases">
        <authorList>
            <person name="Meier V. D."/>
        </authorList>
    </citation>
    <scope>NUCLEOTIDE SEQUENCE</scope>
    <source>
        <strain evidence="2">AVDCRST_MAG63</strain>
    </source>
</reference>